<feature type="compositionally biased region" description="Polar residues" evidence="1">
    <location>
        <begin position="116"/>
        <end position="125"/>
    </location>
</feature>
<evidence type="ECO:0000256" key="1">
    <source>
        <dbReference type="SAM" id="MobiDB-lite"/>
    </source>
</evidence>
<evidence type="ECO:0000313" key="3">
    <source>
        <dbReference type="Proteomes" id="UP001163850"/>
    </source>
</evidence>
<feature type="region of interest" description="Disordered" evidence="1">
    <location>
        <begin position="166"/>
        <end position="193"/>
    </location>
</feature>
<feature type="region of interest" description="Disordered" evidence="1">
    <location>
        <begin position="64"/>
        <end position="125"/>
    </location>
</feature>
<feature type="compositionally biased region" description="Basic residues" evidence="1">
    <location>
        <begin position="97"/>
        <end position="112"/>
    </location>
</feature>
<dbReference type="Proteomes" id="UP001163850">
    <property type="component" value="Unassembled WGS sequence"/>
</dbReference>
<accession>A0AA38PNG2</accession>
<name>A0AA38PNG2_9AGAR</name>
<dbReference type="EMBL" id="MU803135">
    <property type="protein sequence ID" value="KAJ3978473.1"/>
    <property type="molecule type" value="Genomic_DNA"/>
</dbReference>
<comment type="caution">
    <text evidence="2">The sequence shown here is derived from an EMBL/GenBank/DDBJ whole genome shotgun (WGS) entry which is preliminary data.</text>
</comment>
<proteinExistence type="predicted"/>
<sequence length="193" mass="21306">MILLAALPRAWDGLAMSILSQYDGDSLTLDDITGIIQNEYSRRLAIQKADSSLAAMITGIEHFGDHDPQWQSQKKQKGGAPKPWQQTPGASGDQEKKKKPTRRGKKGGKGKGKPNAQESVQMSEPSVAQFSSSYVINIPQLVASTSTITLDDQDNSDPILANMKQEEEEIKSSWSDEMDEYEITGEGDERLMY</sequence>
<organism evidence="2 3">
    <name type="scientific">Lentinula detonsa</name>
    <dbReference type="NCBI Taxonomy" id="2804962"/>
    <lineage>
        <taxon>Eukaryota</taxon>
        <taxon>Fungi</taxon>
        <taxon>Dikarya</taxon>
        <taxon>Basidiomycota</taxon>
        <taxon>Agaricomycotina</taxon>
        <taxon>Agaricomycetes</taxon>
        <taxon>Agaricomycetidae</taxon>
        <taxon>Agaricales</taxon>
        <taxon>Marasmiineae</taxon>
        <taxon>Omphalotaceae</taxon>
        <taxon>Lentinula</taxon>
    </lineage>
</organism>
<protein>
    <submittedName>
        <fullName evidence="2">Uncharacterized protein</fullName>
    </submittedName>
</protein>
<gene>
    <name evidence="2" type="ORF">F5890DRAFT_1548451</name>
</gene>
<feature type="compositionally biased region" description="Acidic residues" evidence="1">
    <location>
        <begin position="176"/>
        <end position="186"/>
    </location>
</feature>
<evidence type="ECO:0000313" key="2">
    <source>
        <dbReference type="EMBL" id="KAJ3978473.1"/>
    </source>
</evidence>
<feature type="non-terminal residue" evidence="2">
    <location>
        <position position="193"/>
    </location>
</feature>
<reference evidence="2" key="1">
    <citation type="submission" date="2022-08" db="EMBL/GenBank/DDBJ databases">
        <authorList>
            <consortium name="DOE Joint Genome Institute"/>
            <person name="Min B."/>
            <person name="Riley R."/>
            <person name="Sierra-Patev S."/>
            <person name="Naranjo-Ortiz M."/>
            <person name="Looney B."/>
            <person name="Konkel Z."/>
            <person name="Slot J.C."/>
            <person name="Sakamoto Y."/>
            <person name="Steenwyk J.L."/>
            <person name="Rokas A."/>
            <person name="Carro J."/>
            <person name="Camarero S."/>
            <person name="Ferreira P."/>
            <person name="Molpeceres G."/>
            <person name="Ruiz-Duenas F.J."/>
            <person name="Serrano A."/>
            <person name="Henrissat B."/>
            <person name="Drula E."/>
            <person name="Hughes K.W."/>
            <person name="Mata J.L."/>
            <person name="Ishikawa N.K."/>
            <person name="Vargas-Isla R."/>
            <person name="Ushijima S."/>
            <person name="Smith C.A."/>
            <person name="Ahrendt S."/>
            <person name="Andreopoulos W."/>
            <person name="He G."/>
            <person name="Labutti K."/>
            <person name="Lipzen A."/>
            <person name="Ng V."/>
            <person name="Sandor L."/>
            <person name="Barry K."/>
            <person name="Martinez A.T."/>
            <person name="Xiao Y."/>
            <person name="Gibbons J.G."/>
            <person name="Terashima K."/>
            <person name="Hibbett D.S."/>
            <person name="Grigoriev I.V."/>
        </authorList>
    </citation>
    <scope>NUCLEOTIDE SEQUENCE</scope>
    <source>
        <strain evidence="2">TFB7829</strain>
    </source>
</reference>
<dbReference type="AlphaFoldDB" id="A0AA38PNG2"/>